<gene>
    <name evidence="2" type="ORF">SOIL9_39670</name>
</gene>
<feature type="transmembrane region" description="Helical" evidence="1">
    <location>
        <begin position="166"/>
        <end position="184"/>
    </location>
</feature>
<protein>
    <submittedName>
        <fullName evidence="2">Membrane protein: Uncharacterized protein</fullName>
    </submittedName>
</protein>
<organism evidence="2 3">
    <name type="scientific">Gemmata massiliana</name>
    <dbReference type="NCBI Taxonomy" id="1210884"/>
    <lineage>
        <taxon>Bacteria</taxon>
        <taxon>Pseudomonadati</taxon>
        <taxon>Planctomycetota</taxon>
        <taxon>Planctomycetia</taxon>
        <taxon>Gemmatales</taxon>
        <taxon>Gemmataceae</taxon>
        <taxon>Gemmata</taxon>
    </lineage>
</organism>
<dbReference type="RefSeq" id="WP_162668423.1">
    <property type="nucleotide sequence ID" value="NZ_LR593886.1"/>
</dbReference>
<keyword evidence="1" id="KW-1133">Transmembrane helix</keyword>
<feature type="transmembrane region" description="Helical" evidence="1">
    <location>
        <begin position="49"/>
        <end position="68"/>
    </location>
</feature>
<feature type="transmembrane region" description="Helical" evidence="1">
    <location>
        <begin position="135"/>
        <end position="154"/>
    </location>
</feature>
<dbReference type="Proteomes" id="UP000464178">
    <property type="component" value="Chromosome"/>
</dbReference>
<evidence type="ECO:0000313" key="2">
    <source>
        <dbReference type="EMBL" id="VTR93747.1"/>
    </source>
</evidence>
<evidence type="ECO:0000256" key="1">
    <source>
        <dbReference type="SAM" id="Phobius"/>
    </source>
</evidence>
<name>A0A6P2CYV9_9BACT</name>
<feature type="transmembrane region" description="Helical" evidence="1">
    <location>
        <begin position="191"/>
        <end position="209"/>
    </location>
</feature>
<keyword evidence="1" id="KW-0472">Membrane</keyword>
<dbReference type="KEGG" id="gms:SOIL9_39670"/>
<sequence>MPAPDEGAPAPQPDWLLIQNGRMPDWGPVYTETPPNPFDPDAPPVAEPWNTVTATFFVFIALWFVWRVRGRYHDFPFLTACMPILFTGAIGGVLFHGTRTRVTYFLLDVVPISLLGLAGSLFMAYRLWGRGSWRYFLPGICVFYVTVNRVLFRAVGPVNMQWSVNLSYASLALVVLSPIVLILWRTRFRHGGWVVAGVISFAIAWFFRLVDREIGATLPMGSHWLWHTFGAISTTLVIQFFYKVEGDSAAHREIEMRPG</sequence>
<feature type="transmembrane region" description="Helical" evidence="1">
    <location>
        <begin position="75"/>
        <end position="96"/>
    </location>
</feature>
<reference evidence="2 3" key="1">
    <citation type="submission" date="2019-05" db="EMBL/GenBank/DDBJ databases">
        <authorList>
            <consortium name="Science for Life Laboratories"/>
        </authorList>
    </citation>
    <scope>NUCLEOTIDE SEQUENCE [LARGE SCALE GENOMIC DNA]</scope>
    <source>
        <strain evidence="2">Soil9</strain>
    </source>
</reference>
<dbReference type="AlphaFoldDB" id="A0A6P2CYV9"/>
<keyword evidence="3" id="KW-1185">Reference proteome</keyword>
<proteinExistence type="predicted"/>
<evidence type="ECO:0000313" key="3">
    <source>
        <dbReference type="Proteomes" id="UP000464178"/>
    </source>
</evidence>
<feature type="transmembrane region" description="Helical" evidence="1">
    <location>
        <begin position="224"/>
        <end position="242"/>
    </location>
</feature>
<dbReference type="EMBL" id="LR593886">
    <property type="protein sequence ID" value="VTR93747.1"/>
    <property type="molecule type" value="Genomic_DNA"/>
</dbReference>
<accession>A0A6P2CYV9</accession>
<keyword evidence="1" id="KW-0812">Transmembrane</keyword>
<feature type="transmembrane region" description="Helical" evidence="1">
    <location>
        <begin position="102"/>
        <end position="123"/>
    </location>
</feature>